<feature type="transmembrane region" description="Helical" evidence="1">
    <location>
        <begin position="129"/>
        <end position="146"/>
    </location>
</feature>
<organism evidence="2">
    <name type="scientific">Drosophila melanogaster</name>
    <name type="common">Fruit fly</name>
    <dbReference type="NCBI Taxonomy" id="7227"/>
    <lineage>
        <taxon>Eukaryota</taxon>
        <taxon>Metazoa</taxon>
        <taxon>Ecdysozoa</taxon>
        <taxon>Arthropoda</taxon>
        <taxon>Hexapoda</taxon>
        <taxon>Insecta</taxon>
        <taxon>Pterygota</taxon>
        <taxon>Neoptera</taxon>
        <taxon>Endopterygota</taxon>
        <taxon>Diptera</taxon>
        <taxon>Brachycera</taxon>
        <taxon>Muscomorpha</taxon>
        <taxon>Ephydroidea</taxon>
        <taxon>Drosophilidae</taxon>
        <taxon>Drosophila</taxon>
        <taxon>Sophophora</taxon>
    </lineage>
</organism>
<dbReference type="EMBL" id="BK002095">
    <property type="protein sequence ID" value="DAA02940.1"/>
    <property type="molecule type" value="Genomic_DNA"/>
</dbReference>
<name>Q6ILC1_DROME</name>
<keyword evidence="1" id="KW-0812">Transmembrane</keyword>
<keyword evidence="1" id="KW-1133">Transmembrane helix</keyword>
<evidence type="ECO:0000313" key="2">
    <source>
        <dbReference type="EMBL" id="DAA02940.1"/>
    </source>
</evidence>
<accession>Q6ILC1</accession>
<reference evidence="2" key="1">
    <citation type="journal article" date="2003" name="Genome Biol.">
        <title>An integrated gene annotation and transcriptional profiling approach towards the full gene content of the Drosophila genome.</title>
        <authorList>
            <person name="Hild M."/>
            <person name="Beckmann B."/>
            <person name="Haas S.A."/>
            <person name="Koch B."/>
            <person name="Solovyev V."/>
            <person name="Busold C."/>
            <person name="Fellenberg K."/>
            <person name="Boutros M."/>
            <person name="Vingron M."/>
            <person name="Sauer F."/>
            <person name="Hoheisel J.D."/>
            <person name="Paro R."/>
        </authorList>
    </citation>
    <scope>NUCLEOTIDE SEQUENCE</scope>
</reference>
<evidence type="ECO:0000256" key="1">
    <source>
        <dbReference type="SAM" id="Phobius"/>
    </source>
</evidence>
<dbReference type="AlphaFoldDB" id="Q6ILC1"/>
<proteinExistence type="predicted"/>
<sequence length="346" mass="38112">MSDYVGTWAGKWVLTVKSAVCVPEIFSSPYRAVSYNVLTYLCHSQDENSGGKREEELSGRCVPVAEDHILPSLLRVHKVLPPGSPTSTGTFLLPLHLRPPPIFFPSAVPSSSHPQTAGHCSLILSRLQLLLAVLCHLSLTFLYFYACHWLDGRVFVCFLAKKQRTAPVIAASFSHHNLMPLAMTSRRRYAVKALWQIVLSCAKMPSKSVDYAKQRDDISAGRGNPQEAKSSQGNGMEWIGWNGMEGAGHLLPWLAIAFYGMCCMSAANVVVVRKRQTISLAPAPAFPLAVTWSSLEGAAASGHTRGPSLVSITTILRHPQKQQLREQMPPIFHRLLNAYCLTPRDL</sequence>
<gene>
    <name evidence="2" type="ORF">HDC09788</name>
</gene>
<feature type="transmembrane region" description="Helical" evidence="1">
    <location>
        <begin position="250"/>
        <end position="271"/>
    </location>
</feature>
<protein>
    <submittedName>
        <fullName evidence="2">HDC09788</fullName>
    </submittedName>
</protein>
<keyword evidence="1" id="KW-0472">Membrane</keyword>